<name>A0ABN7W8N3_GIGMA</name>
<protein>
    <submittedName>
        <fullName evidence="1">14326_t:CDS:1</fullName>
    </submittedName>
</protein>
<comment type="caution">
    <text evidence="1">The sequence shown here is derived from an EMBL/GenBank/DDBJ whole genome shotgun (WGS) entry which is preliminary data.</text>
</comment>
<keyword evidence="2" id="KW-1185">Reference proteome</keyword>
<dbReference type="Proteomes" id="UP000789901">
    <property type="component" value="Unassembled WGS sequence"/>
</dbReference>
<sequence length="71" mass="8098">MLKDNEWALLQELIDVFKPFDELTTYLSGIKYSTLSAVNPIIESLKLKFADYSVSTSNELEINEESVPNIE</sequence>
<evidence type="ECO:0000313" key="2">
    <source>
        <dbReference type="Proteomes" id="UP000789901"/>
    </source>
</evidence>
<reference evidence="1 2" key="1">
    <citation type="submission" date="2021-06" db="EMBL/GenBank/DDBJ databases">
        <authorList>
            <person name="Kallberg Y."/>
            <person name="Tangrot J."/>
            <person name="Rosling A."/>
        </authorList>
    </citation>
    <scope>NUCLEOTIDE SEQUENCE [LARGE SCALE GENOMIC DNA]</scope>
    <source>
        <strain evidence="1 2">120-4 pot B 10/14</strain>
    </source>
</reference>
<proteinExistence type="predicted"/>
<gene>
    <name evidence="1" type="ORF">GMARGA_LOCUS27645</name>
</gene>
<evidence type="ECO:0000313" key="1">
    <source>
        <dbReference type="EMBL" id="CAG8820701.1"/>
    </source>
</evidence>
<feature type="non-terminal residue" evidence="1">
    <location>
        <position position="71"/>
    </location>
</feature>
<organism evidence="1 2">
    <name type="scientific">Gigaspora margarita</name>
    <dbReference type="NCBI Taxonomy" id="4874"/>
    <lineage>
        <taxon>Eukaryota</taxon>
        <taxon>Fungi</taxon>
        <taxon>Fungi incertae sedis</taxon>
        <taxon>Mucoromycota</taxon>
        <taxon>Glomeromycotina</taxon>
        <taxon>Glomeromycetes</taxon>
        <taxon>Diversisporales</taxon>
        <taxon>Gigasporaceae</taxon>
        <taxon>Gigaspora</taxon>
    </lineage>
</organism>
<accession>A0ABN7W8N3</accession>
<dbReference type="EMBL" id="CAJVQB010034096">
    <property type="protein sequence ID" value="CAG8820701.1"/>
    <property type="molecule type" value="Genomic_DNA"/>
</dbReference>